<sequence length="60" mass="6833">MSYRKASRCNSQLGMVGGVQYLNLDINGCRWALCMNFMSNLGERFLTARFLTKNLAKIII</sequence>
<keyword evidence="2" id="KW-1185">Reference proteome</keyword>
<gene>
    <name evidence="1" type="ORF">KUTeg_011981</name>
</gene>
<evidence type="ECO:0000313" key="1">
    <source>
        <dbReference type="EMBL" id="KAJ8310116.1"/>
    </source>
</evidence>
<proteinExistence type="predicted"/>
<dbReference type="EMBL" id="JARBDR010000640">
    <property type="protein sequence ID" value="KAJ8310116.1"/>
    <property type="molecule type" value="Genomic_DNA"/>
</dbReference>
<dbReference type="Proteomes" id="UP001217089">
    <property type="component" value="Unassembled WGS sequence"/>
</dbReference>
<protein>
    <submittedName>
        <fullName evidence="1">Uncharacterized protein</fullName>
    </submittedName>
</protein>
<organism evidence="1 2">
    <name type="scientific">Tegillarca granosa</name>
    <name type="common">Malaysian cockle</name>
    <name type="synonym">Anadara granosa</name>
    <dbReference type="NCBI Taxonomy" id="220873"/>
    <lineage>
        <taxon>Eukaryota</taxon>
        <taxon>Metazoa</taxon>
        <taxon>Spiralia</taxon>
        <taxon>Lophotrochozoa</taxon>
        <taxon>Mollusca</taxon>
        <taxon>Bivalvia</taxon>
        <taxon>Autobranchia</taxon>
        <taxon>Pteriomorphia</taxon>
        <taxon>Arcoida</taxon>
        <taxon>Arcoidea</taxon>
        <taxon>Arcidae</taxon>
        <taxon>Tegillarca</taxon>
    </lineage>
</organism>
<comment type="caution">
    <text evidence="1">The sequence shown here is derived from an EMBL/GenBank/DDBJ whole genome shotgun (WGS) entry which is preliminary data.</text>
</comment>
<name>A0ABQ9EY71_TEGGR</name>
<accession>A0ABQ9EY71</accession>
<evidence type="ECO:0000313" key="2">
    <source>
        <dbReference type="Proteomes" id="UP001217089"/>
    </source>
</evidence>
<reference evidence="1 2" key="1">
    <citation type="submission" date="2022-12" db="EMBL/GenBank/DDBJ databases">
        <title>Chromosome-level genome of Tegillarca granosa.</title>
        <authorList>
            <person name="Kim J."/>
        </authorList>
    </citation>
    <scope>NUCLEOTIDE SEQUENCE [LARGE SCALE GENOMIC DNA]</scope>
    <source>
        <strain evidence="1">Teg-2019</strain>
        <tissue evidence="1">Adductor muscle</tissue>
    </source>
</reference>